<dbReference type="Proteomes" id="UP000829685">
    <property type="component" value="Unassembled WGS sequence"/>
</dbReference>
<feature type="compositionally biased region" description="Polar residues" evidence="2">
    <location>
        <begin position="235"/>
        <end position="247"/>
    </location>
</feature>
<dbReference type="EMBL" id="JAFIMR010000015">
    <property type="protein sequence ID" value="KAI1869529.1"/>
    <property type="molecule type" value="Genomic_DNA"/>
</dbReference>
<evidence type="ECO:0000313" key="4">
    <source>
        <dbReference type="Proteomes" id="UP000829685"/>
    </source>
</evidence>
<sequence>MAPSVIHLPDGQTITTQPVFSGLFFKSNDLNNRHSPFPAGWTVVLHTEDRDQGHQSNGDAQQHQTDDAAAPHADRDHESRRHIRKFTTPTLQNDTIFISSISTPSSDDFEPAKSPSRQIALMLYISLYWYFQQPEPSPYLETAQSRHTPAAAKPKGEWRINIKREGVLHSRNMIPKLERMGLISSLDSAVGTCVDENSEGWDSMYVTRQSFWQIPFGEFLFSLQPRRRGSHPGSPISSRPTSPVKNESGQRHFHSPESSLGLLSADLPGGTVPTAVASNPVVPLSPYYSASHLPTYYPPAPLQYVVTNGVRHPLRPKPPRMGEIFYTRYVPTVGKYLSFRVASVSNKPVPFLGPVSGSPREHEHLMTLSDTSLLQMWLSNPRVSKFWGEYHGSFLTDALKMKHSFPAIGMWDGVPFGYFELYWVKEDILGKYTNAEDFDRGVHVIIGEEWARGKVPQWLSSLAHWVWQADIRTMNMCLEPRVDNEKFIAHLQNEGFHKERQIAFPHKQSWLVRLARDNWTGPRL</sequence>
<dbReference type="Gene3D" id="3.40.630.30">
    <property type="match status" value="1"/>
</dbReference>
<proteinExistence type="inferred from homology"/>
<organism evidence="3 4">
    <name type="scientific">Neoarthrinium moseri</name>
    <dbReference type="NCBI Taxonomy" id="1658444"/>
    <lineage>
        <taxon>Eukaryota</taxon>
        <taxon>Fungi</taxon>
        <taxon>Dikarya</taxon>
        <taxon>Ascomycota</taxon>
        <taxon>Pezizomycotina</taxon>
        <taxon>Sordariomycetes</taxon>
        <taxon>Xylariomycetidae</taxon>
        <taxon>Amphisphaeriales</taxon>
        <taxon>Apiosporaceae</taxon>
        <taxon>Neoarthrinium</taxon>
    </lineage>
</organism>
<dbReference type="PANTHER" id="PTHR31438:SF1">
    <property type="entry name" value="LYSINE N-ACYLTRANSFERASE C17G9.06C-RELATED"/>
    <property type="match status" value="1"/>
</dbReference>
<keyword evidence="4" id="KW-1185">Reference proteome</keyword>
<feature type="compositionally biased region" description="Low complexity" evidence="2">
    <location>
        <begin position="59"/>
        <end position="71"/>
    </location>
</feature>
<comment type="similarity">
    <text evidence="1">Belongs to the lysine N-acyltransferase MbtK family.</text>
</comment>
<dbReference type="GO" id="GO:0016410">
    <property type="term" value="F:N-acyltransferase activity"/>
    <property type="evidence" value="ECO:0007669"/>
    <property type="project" value="TreeGrafter"/>
</dbReference>
<dbReference type="InterPro" id="IPR016181">
    <property type="entry name" value="Acyl_CoA_acyltransferase"/>
</dbReference>
<feature type="region of interest" description="Disordered" evidence="2">
    <location>
        <begin position="226"/>
        <end position="260"/>
    </location>
</feature>
<dbReference type="SUPFAM" id="SSF55729">
    <property type="entry name" value="Acyl-CoA N-acyltransferases (Nat)"/>
    <property type="match status" value="1"/>
</dbReference>
<dbReference type="Pfam" id="PF13523">
    <property type="entry name" value="Acetyltransf_8"/>
    <property type="match status" value="1"/>
</dbReference>
<evidence type="ECO:0000313" key="3">
    <source>
        <dbReference type="EMBL" id="KAI1869529.1"/>
    </source>
</evidence>
<dbReference type="AlphaFoldDB" id="A0A9P9WLV9"/>
<accession>A0A9P9WLV9</accession>
<protein>
    <recommendedName>
        <fullName evidence="5">Acyltransferase MbtK/IucB-like conserved domain-containing protein</fullName>
    </recommendedName>
</protein>
<gene>
    <name evidence="3" type="ORF">JX265_006619</name>
</gene>
<evidence type="ECO:0000256" key="2">
    <source>
        <dbReference type="SAM" id="MobiDB-lite"/>
    </source>
</evidence>
<name>A0A9P9WLV9_9PEZI</name>
<reference evidence="3" key="1">
    <citation type="submission" date="2021-03" db="EMBL/GenBank/DDBJ databases">
        <title>Revisited historic fungal species revealed as producer of novel bioactive compounds through whole genome sequencing and comparative genomics.</title>
        <authorList>
            <person name="Vignolle G.A."/>
            <person name="Hochenegger N."/>
            <person name="Mach R.L."/>
            <person name="Mach-Aigner A.R."/>
            <person name="Javad Rahimi M."/>
            <person name="Salim K.A."/>
            <person name="Chan C.M."/>
            <person name="Lim L.B.L."/>
            <person name="Cai F."/>
            <person name="Druzhinina I.S."/>
            <person name="U'Ren J.M."/>
            <person name="Derntl C."/>
        </authorList>
    </citation>
    <scope>NUCLEOTIDE SEQUENCE</scope>
    <source>
        <strain evidence="3">TUCIM 5799</strain>
    </source>
</reference>
<evidence type="ECO:0008006" key="5">
    <source>
        <dbReference type="Google" id="ProtNLM"/>
    </source>
</evidence>
<comment type="caution">
    <text evidence="3">The sequence shown here is derived from an EMBL/GenBank/DDBJ whole genome shotgun (WGS) entry which is preliminary data.</text>
</comment>
<feature type="region of interest" description="Disordered" evidence="2">
    <location>
        <begin position="50"/>
        <end position="83"/>
    </location>
</feature>
<evidence type="ECO:0000256" key="1">
    <source>
        <dbReference type="ARBA" id="ARBA00009893"/>
    </source>
</evidence>
<dbReference type="PANTHER" id="PTHR31438">
    <property type="entry name" value="LYSINE N-ACYLTRANSFERASE C17G9.06C-RELATED"/>
    <property type="match status" value="1"/>
</dbReference>